<evidence type="ECO:0000256" key="8">
    <source>
        <dbReference type="SAM" id="Phobius"/>
    </source>
</evidence>
<dbReference type="SUPFAM" id="SSF103473">
    <property type="entry name" value="MFS general substrate transporter"/>
    <property type="match status" value="1"/>
</dbReference>
<dbReference type="PROSITE" id="PS01023">
    <property type="entry name" value="PTR2_2"/>
    <property type="match status" value="1"/>
</dbReference>
<comment type="caution">
    <text evidence="9">The sequence shown here is derived from an EMBL/GenBank/DDBJ whole genome shotgun (WGS) entry which is preliminary data.</text>
</comment>
<feature type="transmembrane region" description="Helical" evidence="8">
    <location>
        <begin position="264"/>
        <end position="285"/>
    </location>
</feature>
<feature type="transmembrane region" description="Helical" evidence="8">
    <location>
        <begin position="660"/>
        <end position="681"/>
    </location>
</feature>
<feature type="region of interest" description="Disordered" evidence="7">
    <location>
        <begin position="90"/>
        <end position="136"/>
    </location>
</feature>
<evidence type="ECO:0000256" key="3">
    <source>
        <dbReference type="ARBA" id="ARBA00022692"/>
    </source>
</evidence>
<name>A0ABR1V6R2_9PEZI</name>
<keyword evidence="5 8" id="KW-0472">Membrane</keyword>
<keyword evidence="3 6" id="KW-0812">Transmembrane</keyword>
<keyword evidence="6" id="KW-0813">Transport</keyword>
<dbReference type="InterPro" id="IPR036259">
    <property type="entry name" value="MFS_trans_sf"/>
</dbReference>
<comment type="subcellular location">
    <subcellularLocation>
        <location evidence="1 6">Membrane</location>
        <topology evidence="1 6">Multi-pass membrane protein</topology>
    </subcellularLocation>
</comment>
<dbReference type="RefSeq" id="XP_066663652.1">
    <property type="nucleotide sequence ID" value="XM_066817960.1"/>
</dbReference>
<dbReference type="PANTHER" id="PTHR11654">
    <property type="entry name" value="OLIGOPEPTIDE TRANSPORTER-RELATED"/>
    <property type="match status" value="1"/>
</dbReference>
<dbReference type="EMBL" id="JAQQWN010000009">
    <property type="protein sequence ID" value="KAK8066899.1"/>
    <property type="molecule type" value="Genomic_DNA"/>
</dbReference>
<dbReference type="InterPro" id="IPR000109">
    <property type="entry name" value="POT_fam"/>
</dbReference>
<evidence type="ECO:0000313" key="9">
    <source>
        <dbReference type="EMBL" id="KAK8066899.1"/>
    </source>
</evidence>
<feature type="compositionally biased region" description="Basic and acidic residues" evidence="7">
    <location>
        <begin position="717"/>
        <end position="729"/>
    </location>
</feature>
<comment type="similarity">
    <text evidence="2 6">Belongs to the major facilitator superfamily. Proton-dependent oligopeptide transporter (POT/PTR) (TC 2.A.17) family.</text>
</comment>
<evidence type="ECO:0000256" key="4">
    <source>
        <dbReference type="ARBA" id="ARBA00022989"/>
    </source>
</evidence>
<accession>A0ABR1V6R2</accession>
<evidence type="ECO:0000313" key="10">
    <source>
        <dbReference type="Proteomes" id="UP001433268"/>
    </source>
</evidence>
<evidence type="ECO:0000256" key="7">
    <source>
        <dbReference type="SAM" id="MobiDB-lite"/>
    </source>
</evidence>
<organism evidence="9 10">
    <name type="scientific">Apiospora hydei</name>
    <dbReference type="NCBI Taxonomy" id="1337664"/>
    <lineage>
        <taxon>Eukaryota</taxon>
        <taxon>Fungi</taxon>
        <taxon>Dikarya</taxon>
        <taxon>Ascomycota</taxon>
        <taxon>Pezizomycotina</taxon>
        <taxon>Sordariomycetes</taxon>
        <taxon>Xylariomycetidae</taxon>
        <taxon>Amphisphaeriales</taxon>
        <taxon>Apiosporaceae</taxon>
        <taxon>Apiospora</taxon>
    </lineage>
</organism>
<feature type="transmembrane region" description="Helical" evidence="8">
    <location>
        <begin position="233"/>
        <end position="252"/>
    </location>
</feature>
<sequence>MDFDCPGCFAFAASPAESIGRVALSPYWYRHMRDWDPKGQIGVVAHYETVNIYADSNTSTDFHRNIAQNNQILAHSQKVASRLELGKLWKRRGPPAGNATTPPAPLPPSDVKKESPVSSETPPAPDTITEKEAGESVAITGPKIAEILRGPNGEEYPTKEELDTLRRVKGKIHWIIYTVAFCELCERFAYYGTTQVFVNFISEPLPPTSDAGAGGTYGQSGALGMGQQASTGLTLFNSFWSYLMPLFGAYMADTYWGKFKTINVAIGLATFGHILIIVSALPPVIKAPNNAAMAPFIIGLIFFGMGVGFFKTNISPLIAEQYESTHPRATVKTLPSGERVIEDPIMTISVIYMRYYFFINVGSLVGQISMVYAEKYVGFWLSFTLPTIMFLICPMVMFWCRNKYVRLPPTGSVLGKSMGIIRLGMKGRWSLNPVTTFRHMASDDFWERSKPSKIENRPAWMTFDDAWVDEVRRGFKACTVFFYYPIYWLPYNQLYNNLVSQAATMKLGGVPNDIVNNLDPIALLIFIPITDKFIYPAIARTGFKLTPIKKITLGFAFGTLAMVSTAVVQHYIYVDSPCGDHPTKCAEGPPPHMSVWIQTPAYVLIAFAEIAASITGLEYAFTKAPKNMRSLITGVFWFAQAISSAIAQAFVPLAKDPLLVWLYVTVTLIAFLGGIGFWFTFRKLDAEEEALNTLPDSEFHGSRNKDEDPEATLAVKQRQEEQRKLREAQGLEGTHVI</sequence>
<evidence type="ECO:0000256" key="1">
    <source>
        <dbReference type="ARBA" id="ARBA00004141"/>
    </source>
</evidence>
<dbReference type="Pfam" id="PF00854">
    <property type="entry name" value="PTR2"/>
    <property type="match status" value="1"/>
</dbReference>
<evidence type="ECO:0000256" key="6">
    <source>
        <dbReference type="RuleBase" id="RU003755"/>
    </source>
</evidence>
<feature type="compositionally biased region" description="Basic and acidic residues" evidence="7">
    <location>
        <begin position="697"/>
        <end position="706"/>
    </location>
</feature>
<protein>
    <submittedName>
        <fullName evidence="9">POT family proton-dependent oligopeptide transporter</fullName>
    </submittedName>
</protein>
<dbReference type="GeneID" id="92051020"/>
<feature type="transmembrane region" description="Helical" evidence="8">
    <location>
        <begin position="355"/>
        <end position="373"/>
    </location>
</feature>
<feature type="transmembrane region" description="Helical" evidence="8">
    <location>
        <begin position="634"/>
        <end position="654"/>
    </location>
</feature>
<evidence type="ECO:0000256" key="2">
    <source>
        <dbReference type="ARBA" id="ARBA00005982"/>
    </source>
</evidence>
<proteinExistence type="inferred from homology"/>
<gene>
    <name evidence="9" type="ORF">PG997_013646</name>
</gene>
<dbReference type="Proteomes" id="UP001433268">
    <property type="component" value="Unassembled WGS sequence"/>
</dbReference>
<feature type="transmembrane region" description="Helical" evidence="8">
    <location>
        <begin position="601"/>
        <end position="622"/>
    </location>
</feature>
<reference evidence="9 10" key="1">
    <citation type="submission" date="2023-01" db="EMBL/GenBank/DDBJ databases">
        <title>Analysis of 21 Apiospora genomes using comparative genomics revels a genus with tremendous synthesis potential of carbohydrate active enzymes and secondary metabolites.</title>
        <authorList>
            <person name="Sorensen T."/>
        </authorList>
    </citation>
    <scope>NUCLEOTIDE SEQUENCE [LARGE SCALE GENOMIC DNA]</scope>
    <source>
        <strain evidence="9 10">CBS 114990</strain>
    </source>
</reference>
<dbReference type="InterPro" id="IPR018456">
    <property type="entry name" value="PTR2_symporter_CS"/>
</dbReference>
<feature type="transmembrane region" description="Helical" evidence="8">
    <location>
        <begin position="291"/>
        <end position="310"/>
    </location>
</feature>
<dbReference type="Gene3D" id="1.20.1250.20">
    <property type="entry name" value="MFS general substrate transporter like domains"/>
    <property type="match status" value="1"/>
</dbReference>
<feature type="transmembrane region" description="Helical" evidence="8">
    <location>
        <begin position="551"/>
        <end position="572"/>
    </location>
</feature>
<keyword evidence="10" id="KW-1185">Reference proteome</keyword>
<feature type="region of interest" description="Disordered" evidence="7">
    <location>
        <begin position="695"/>
        <end position="737"/>
    </location>
</feature>
<evidence type="ECO:0000256" key="5">
    <source>
        <dbReference type="ARBA" id="ARBA00023136"/>
    </source>
</evidence>
<keyword evidence="4 8" id="KW-1133">Transmembrane helix</keyword>
<feature type="transmembrane region" description="Helical" evidence="8">
    <location>
        <begin position="379"/>
        <end position="400"/>
    </location>
</feature>